<sequence length="69" mass="7661">MTRERSSLEPLDPETVHCKSKDLAAGLTLSASQIGQFLGRFDGEEIGVVAERWAHSSGTRWYVRPADDE</sequence>
<proteinExistence type="predicted"/>
<dbReference type="EMBL" id="BAAABL010000059">
    <property type="protein sequence ID" value="GAA0306255.1"/>
    <property type="molecule type" value="Genomic_DNA"/>
</dbReference>
<reference evidence="2 3" key="1">
    <citation type="journal article" date="2019" name="Int. J. Syst. Evol. Microbiol.">
        <title>The Global Catalogue of Microorganisms (GCM) 10K type strain sequencing project: providing services to taxonomists for standard genome sequencing and annotation.</title>
        <authorList>
            <consortium name="The Broad Institute Genomics Platform"/>
            <consortium name="The Broad Institute Genome Sequencing Center for Infectious Disease"/>
            <person name="Wu L."/>
            <person name="Ma J."/>
        </authorList>
    </citation>
    <scope>NUCLEOTIDE SEQUENCE [LARGE SCALE GENOMIC DNA]</scope>
    <source>
        <strain evidence="2 3">JCM 16330</strain>
    </source>
</reference>
<dbReference type="Proteomes" id="UP001500837">
    <property type="component" value="Unassembled WGS sequence"/>
</dbReference>
<organism evidence="2 3">
    <name type="scientific">Halarchaeum salinum</name>
    <dbReference type="NCBI Taxonomy" id="489912"/>
    <lineage>
        <taxon>Archaea</taxon>
        <taxon>Methanobacteriati</taxon>
        <taxon>Methanobacteriota</taxon>
        <taxon>Stenosarchaea group</taxon>
        <taxon>Halobacteria</taxon>
        <taxon>Halobacteriales</taxon>
        <taxon>Halobacteriaceae</taxon>
    </lineage>
</organism>
<comment type="caution">
    <text evidence="2">The sequence shown here is derived from an EMBL/GenBank/DDBJ whole genome shotgun (WGS) entry which is preliminary data.</text>
</comment>
<keyword evidence="3" id="KW-1185">Reference proteome</keyword>
<dbReference type="AlphaFoldDB" id="A0AAV3S9I6"/>
<dbReference type="RefSeq" id="WP_211312166.1">
    <property type="nucleotide sequence ID" value="NZ_BAAABL010000059.1"/>
</dbReference>
<feature type="domain" description="DUF7123" evidence="1">
    <location>
        <begin position="13"/>
        <end position="64"/>
    </location>
</feature>
<accession>A0AAV3S9I6</accession>
<evidence type="ECO:0000313" key="2">
    <source>
        <dbReference type="EMBL" id="GAA0306255.1"/>
    </source>
</evidence>
<protein>
    <recommendedName>
        <fullName evidence="1">DUF7123 domain-containing protein</fullName>
    </recommendedName>
</protein>
<gene>
    <name evidence="2" type="ORF">GCM10009066_20100</name>
</gene>
<evidence type="ECO:0000313" key="3">
    <source>
        <dbReference type="Proteomes" id="UP001500837"/>
    </source>
</evidence>
<dbReference type="Pfam" id="PF23438">
    <property type="entry name" value="DUF7123"/>
    <property type="match status" value="1"/>
</dbReference>
<name>A0AAV3S9I6_9EURY</name>
<dbReference type="InterPro" id="IPR055547">
    <property type="entry name" value="DUF7123"/>
</dbReference>
<evidence type="ECO:0000259" key="1">
    <source>
        <dbReference type="Pfam" id="PF23438"/>
    </source>
</evidence>